<dbReference type="InParanoid" id="W0RH57"/>
<keyword evidence="3" id="KW-1185">Reference proteome</keyword>
<evidence type="ECO:0000313" key="2">
    <source>
        <dbReference type="EMBL" id="AHG88713.1"/>
    </source>
</evidence>
<organism evidence="2 3">
    <name type="scientific">Gemmatirosa kalamazoonensis</name>
    <dbReference type="NCBI Taxonomy" id="861299"/>
    <lineage>
        <taxon>Bacteria</taxon>
        <taxon>Pseudomonadati</taxon>
        <taxon>Gemmatimonadota</taxon>
        <taxon>Gemmatimonadia</taxon>
        <taxon>Gemmatimonadales</taxon>
        <taxon>Gemmatimonadaceae</taxon>
        <taxon>Gemmatirosa</taxon>
    </lineage>
</organism>
<dbReference type="Proteomes" id="UP000019151">
    <property type="component" value="Chromosome"/>
</dbReference>
<reference evidence="2 3" key="1">
    <citation type="journal article" date="2014" name="Genome Announc.">
        <title>Genome Sequence and Methylome of Soil Bacterium Gemmatirosa kalamazoonensis KBS708T, a Member of the Rarely Cultivated Gemmatimonadetes Phylum.</title>
        <authorList>
            <person name="Debruyn J.M."/>
            <person name="Radosevich M."/>
            <person name="Wommack K.E."/>
            <person name="Polson S.W."/>
            <person name="Hauser L.J."/>
            <person name="Fawaz M.N."/>
            <person name="Korlach J."/>
            <person name="Tsai Y.C."/>
        </authorList>
    </citation>
    <scope>NUCLEOTIDE SEQUENCE [LARGE SCALE GENOMIC DNA]</scope>
    <source>
        <strain evidence="2 3">KBS708</strain>
    </source>
</reference>
<protein>
    <submittedName>
        <fullName evidence="2">Uncharacterized protein</fullName>
    </submittedName>
</protein>
<dbReference type="KEGG" id="gba:J421_1176"/>
<proteinExistence type="predicted"/>
<dbReference type="AlphaFoldDB" id="W0RH57"/>
<gene>
    <name evidence="2" type="ORF">J421_1176</name>
</gene>
<dbReference type="EMBL" id="CP007128">
    <property type="protein sequence ID" value="AHG88713.1"/>
    <property type="molecule type" value="Genomic_DNA"/>
</dbReference>
<evidence type="ECO:0000256" key="1">
    <source>
        <dbReference type="SAM" id="MobiDB-lite"/>
    </source>
</evidence>
<dbReference type="STRING" id="861299.J421_1176"/>
<evidence type="ECO:0000313" key="3">
    <source>
        <dbReference type="Proteomes" id="UP000019151"/>
    </source>
</evidence>
<name>W0RH57_9BACT</name>
<feature type="region of interest" description="Disordered" evidence="1">
    <location>
        <begin position="299"/>
        <end position="322"/>
    </location>
</feature>
<sequence length="813" mass="85475">MEQAGDTMGRRTTGRRVRKLPRAVARWLSAHRPLIGAGMAILLGGLAATAGYSRDRRGGVAANDRSAMARATAAADSLERLAWLDELSHTTTPSLDDDGVLALGYLARAALGTGSPFRLAEFALRDPRLPAALGRTVAWAVLARTAQDSGLVYATDATAFRAATGIGPIPVSRHRALIDSVVFGEDDARTGEAAVRIGYSLAVAEGTLSGSAATVATRVAAQVRDRRLAREDALRLLRASAADHEDTPDALALLVRWRADRRFAVEAPLLSAALRPDEAAAVRAGVALRDELRRETDAAERVVPDSSGVGRESTTIAESAPTLLPPRTARRLAELPSVRGGPPEAPVAVAAAAYRRQLERDATRRVADGDSVAARGAALAGVRRRFADRVRSEETLVAELGLAAQTPVGTPPDVAGVALAAAVSMRPFAQDTLLPIADPRGTNAATATPEALVARFGLRTVTFDASVPAAWRPYHLAQLAAALEDLRTVLPWAEFDGLAVRVGESAKRDSALALHDPSSRTLYLPAASGAGTIAHELAHDLDWQTARTRLAVRGTYSTDRLVRTQGNGGTLAVAVRGLTAARPRNAPAGSGGSPERPAELFARGVDWYVATALAAAGRSNGALSAVQDEALAGYAGVVPPEAGDGVADALVRLLGDMTVVPPVSRDRFLARWGMTGAPSALSLVRSTWSTMPWWGTERAIRSFGLTMPLSCVTEPAAKATAGTWRSALLGAAAESRARGMLRSRGRQWAAPARWSWEARSTLGGPWNPALGDSAVARTRDALLRAIVWDDAARHPLVDGDVAVLGDEALRACR</sequence>
<accession>W0RH57</accession>
<dbReference type="HOGENOM" id="CLU_347075_0_0_0"/>